<evidence type="ECO:0008006" key="12">
    <source>
        <dbReference type="Google" id="ProtNLM"/>
    </source>
</evidence>
<dbReference type="PANTHER" id="PTHR21716">
    <property type="entry name" value="TRANSMEMBRANE PROTEIN"/>
    <property type="match status" value="1"/>
</dbReference>
<feature type="transmembrane region" description="Helical" evidence="9">
    <location>
        <begin position="29"/>
        <end position="48"/>
    </location>
</feature>
<feature type="compositionally biased region" description="Basic residues" evidence="8">
    <location>
        <begin position="421"/>
        <end position="430"/>
    </location>
</feature>
<feature type="transmembrane region" description="Helical" evidence="9">
    <location>
        <begin position="85"/>
        <end position="110"/>
    </location>
</feature>
<keyword evidence="5 9" id="KW-0812">Transmembrane</keyword>
<dbReference type="Pfam" id="PF01594">
    <property type="entry name" value="AI-2E_transport"/>
    <property type="match status" value="1"/>
</dbReference>
<evidence type="ECO:0000256" key="2">
    <source>
        <dbReference type="ARBA" id="ARBA00009773"/>
    </source>
</evidence>
<organism evidence="10 11">
    <name type="scientific">Raoultibacter timonensis</name>
    <dbReference type="NCBI Taxonomy" id="1907662"/>
    <lineage>
        <taxon>Bacteria</taxon>
        <taxon>Bacillati</taxon>
        <taxon>Actinomycetota</taxon>
        <taxon>Coriobacteriia</taxon>
        <taxon>Eggerthellales</taxon>
        <taxon>Eggerthellaceae</taxon>
        <taxon>Raoultibacter</taxon>
    </lineage>
</organism>
<evidence type="ECO:0000256" key="5">
    <source>
        <dbReference type="ARBA" id="ARBA00022692"/>
    </source>
</evidence>
<keyword evidence="3" id="KW-0813">Transport</keyword>
<reference evidence="10 11" key="1">
    <citation type="submission" date="2022-01" db="EMBL/GenBank/DDBJ databases">
        <title>Novel bile acid biosynthetic pathways are enriched in the microbiome of centenarians.</title>
        <authorList>
            <person name="Sato Y."/>
            <person name="Atarashi K."/>
            <person name="Plichta R.D."/>
            <person name="Arai Y."/>
            <person name="Sasajima S."/>
            <person name="Kearney M.S."/>
            <person name="Suda W."/>
            <person name="Takeshita K."/>
            <person name="Sasaki T."/>
            <person name="Okamoto S."/>
            <person name="Skelly N.A."/>
            <person name="Okamura Y."/>
            <person name="Vlamakis H."/>
            <person name="Li Y."/>
            <person name="Tanoue T."/>
            <person name="Takei H."/>
            <person name="Nittono H."/>
            <person name="Narushima S."/>
            <person name="Irie J."/>
            <person name="Itoh H."/>
            <person name="Moriya K."/>
            <person name="Sugiura Y."/>
            <person name="Suematsu M."/>
            <person name="Moritoki N."/>
            <person name="Shibata S."/>
            <person name="Littman R.D."/>
            <person name="Fischbach A.M."/>
            <person name="Uwamino Y."/>
            <person name="Inoue T."/>
            <person name="Honda A."/>
            <person name="Hattori M."/>
            <person name="Murai T."/>
            <person name="Xavier J.R."/>
            <person name="Hirose N."/>
            <person name="Honda K."/>
        </authorList>
    </citation>
    <scope>NUCLEOTIDE SEQUENCE [LARGE SCALE GENOMIC DNA]</scope>
    <source>
        <strain evidence="10 11">CE91-St30</strain>
    </source>
</reference>
<evidence type="ECO:0000256" key="4">
    <source>
        <dbReference type="ARBA" id="ARBA00022475"/>
    </source>
</evidence>
<keyword evidence="6 9" id="KW-1133">Transmembrane helix</keyword>
<evidence type="ECO:0000313" key="10">
    <source>
        <dbReference type="EMBL" id="BDE97392.1"/>
    </source>
</evidence>
<protein>
    <recommendedName>
        <fullName evidence="12">PurR-regulated permease PerM</fullName>
    </recommendedName>
</protein>
<evidence type="ECO:0000313" key="11">
    <source>
        <dbReference type="Proteomes" id="UP001320544"/>
    </source>
</evidence>
<evidence type="ECO:0000256" key="3">
    <source>
        <dbReference type="ARBA" id="ARBA00022448"/>
    </source>
</evidence>
<comment type="subcellular location">
    <subcellularLocation>
        <location evidence="1">Cell membrane</location>
        <topology evidence="1">Multi-pass membrane protein</topology>
    </subcellularLocation>
</comment>
<dbReference type="PANTHER" id="PTHR21716:SF53">
    <property type="entry name" value="PERMEASE PERM-RELATED"/>
    <property type="match status" value="1"/>
</dbReference>
<gene>
    <name evidence="10" type="ORF">CE91St30_27250</name>
</gene>
<dbReference type="Proteomes" id="UP001320544">
    <property type="component" value="Chromosome"/>
</dbReference>
<name>A0ABM7WLW9_9ACTN</name>
<accession>A0ABM7WLW9</accession>
<keyword evidence="11" id="KW-1185">Reference proteome</keyword>
<feature type="transmembrane region" description="Helical" evidence="9">
    <location>
        <begin position="54"/>
        <end position="73"/>
    </location>
</feature>
<evidence type="ECO:0000256" key="8">
    <source>
        <dbReference type="SAM" id="MobiDB-lite"/>
    </source>
</evidence>
<keyword evidence="7 9" id="KW-0472">Membrane</keyword>
<proteinExistence type="inferred from homology"/>
<keyword evidence="4" id="KW-1003">Cell membrane</keyword>
<dbReference type="EMBL" id="AP025564">
    <property type="protein sequence ID" value="BDE97392.1"/>
    <property type="molecule type" value="Genomic_DNA"/>
</dbReference>
<feature type="transmembrane region" description="Helical" evidence="9">
    <location>
        <begin position="332"/>
        <end position="350"/>
    </location>
</feature>
<feature type="transmembrane region" description="Helical" evidence="9">
    <location>
        <begin position="356"/>
        <end position="377"/>
    </location>
</feature>
<feature type="region of interest" description="Disordered" evidence="8">
    <location>
        <begin position="403"/>
        <end position="476"/>
    </location>
</feature>
<evidence type="ECO:0000256" key="6">
    <source>
        <dbReference type="ARBA" id="ARBA00022989"/>
    </source>
</evidence>
<evidence type="ECO:0000256" key="9">
    <source>
        <dbReference type="SAM" id="Phobius"/>
    </source>
</evidence>
<feature type="transmembrane region" description="Helical" evidence="9">
    <location>
        <begin position="242"/>
        <end position="267"/>
    </location>
</feature>
<feature type="transmembrane region" description="Helical" evidence="9">
    <location>
        <begin position="176"/>
        <end position="202"/>
    </location>
</feature>
<sequence length="476" mass="50861">MDKAGVAPVDEAQEKEIERERSQKTRKRFYQVWTVVGAILLTAVFAYAMNVLSVPVGIVVWTCIIVFCLRTPVNRLEKLGLNRAAGTTIAYVLMFAVLIGMGALMFSPVFGVGDQFMNLVQSIPTYVQQITDWYNSVYPQYEHLFQNDFVSSWIDDLSKSVGAWASETAKVSAEGIVLVGGTIANSFMVVGFSMVVAFWILMELPALGRECRRLIGEKRKEDAMMLHVTFTRVMGGYIKATLVQCFLIGLACGIAFAIIGVPNYAALGGITGLLNIIPVVGPWLGGALAAIACVFVSPLVALVAVVVTIAIQQFVYTFVSPKLMSNSVDVHPALVIIALLAGSAIGSAMSGFMGGLVGMLASIPAVAVAKSVFVYYFEKRTGRRIVSEDGVFFKGTPTGTEGMLVDPLADMAPSMRDGGNGKRKSRRRSHGEKGSADAVGSADDVKREPGSEDGSSSAKPSEGSAETDASAMNDND</sequence>
<dbReference type="InterPro" id="IPR002549">
    <property type="entry name" value="AI-2E-like"/>
</dbReference>
<feature type="transmembrane region" description="Helical" evidence="9">
    <location>
        <begin position="287"/>
        <end position="311"/>
    </location>
</feature>
<evidence type="ECO:0000256" key="1">
    <source>
        <dbReference type="ARBA" id="ARBA00004651"/>
    </source>
</evidence>
<comment type="similarity">
    <text evidence="2">Belongs to the autoinducer-2 exporter (AI-2E) (TC 2.A.86) family.</text>
</comment>
<dbReference type="RefSeq" id="WP_102379864.1">
    <property type="nucleotide sequence ID" value="NZ_AP025564.1"/>
</dbReference>
<evidence type="ECO:0000256" key="7">
    <source>
        <dbReference type="ARBA" id="ARBA00023136"/>
    </source>
</evidence>